<keyword evidence="5 6" id="KW-0472">Membrane</keyword>
<feature type="transmembrane region" description="Helical" evidence="6">
    <location>
        <begin position="246"/>
        <end position="270"/>
    </location>
</feature>
<dbReference type="InterPro" id="IPR025405">
    <property type="entry name" value="DUF4131"/>
</dbReference>
<feature type="transmembrane region" description="Helical" evidence="6">
    <location>
        <begin position="338"/>
        <end position="357"/>
    </location>
</feature>
<dbReference type="CDD" id="cd07731">
    <property type="entry name" value="ComA-like_MBL-fold"/>
    <property type="match status" value="1"/>
</dbReference>
<feature type="transmembrane region" description="Helical" evidence="6">
    <location>
        <begin position="23"/>
        <end position="41"/>
    </location>
</feature>
<dbReference type="PANTHER" id="PTHR30619">
    <property type="entry name" value="DNA INTERNALIZATION/COMPETENCE PROTEIN COMEC/REC2"/>
    <property type="match status" value="1"/>
</dbReference>
<keyword evidence="3 6" id="KW-0812">Transmembrane</keyword>
<feature type="transmembrane region" description="Helical" evidence="6">
    <location>
        <begin position="459"/>
        <end position="478"/>
    </location>
</feature>
<reference evidence="8 9" key="1">
    <citation type="submission" date="2024-04" db="EMBL/GenBank/DDBJ databases">
        <title>Human intestinal bacterial collection.</title>
        <authorList>
            <person name="Pauvert C."/>
            <person name="Hitch T.C.A."/>
            <person name="Clavel T."/>
        </authorList>
    </citation>
    <scope>NUCLEOTIDE SEQUENCE [LARGE SCALE GENOMIC DNA]</scope>
    <source>
        <strain evidence="8 9">CLA-SR-H026</strain>
    </source>
</reference>
<evidence type="ECO:0000256" key="6">
    <source>
        <dbReference type="SAM" id="Phobius"/>
    </source>
</evidence>
<dbReference type="SMART" id="SM00849">
    <property type="entry name" value="Lactamase_B"/>
    <property type="match status" value="1"/>
</dbReference>
<evidence type="ECO:0000313" key="9">
    <source>
        <dbReference type="Proteomes" id="UP001481872"/>
    </source>
</evidence>
<keyword evidence="9" id="KW-1185">Reference proteome</keyword>
<proteinExistence type="predicted"/>
<dbReference type="Proteomes" id="UP001481872">
    <property type="component" value="Unassembled WGS sequence"/>
</dbReference>
<dbReference type="InterPro" id="IPR052159">
    <property type="entry name" value="Competence_DNA_uptake"/>
</dbReference>
<protein>
    <submittedName>
        <fullName evidence="8">DNA internalization-related competence protein ComEC/Rec2</fullName>
    </submittedName>
</protein>
<dbReference type="InterPro" id="IPR004797">
    <property type="entry name" value="Competence_ComEC/Rec2"/>
</dbReference>
<dbReference type="NCBIfam" id="TIGR00361">
    <property type="entry name" value="ComEC_Rec2"/>
    <property type="match status" value="1"/>
</dbReference>
<evidence type="ECO:0000256" key="3">
    <source>
        <dbReference type="ARBA" id="ARBA00022692"/>
    </source>
</evidence>
<dbReference type="InterPro" id="IPR035681">
    <property type="entry name" value="ComA-like_MBL"/>
</dbReference>
<dbReference type="InterPro" id="IPR004477">
    <property type="entry name" value="ComEC_N"/>
</dbReference>
<dbReference type="EMBL" id="JBBNPS010000011">
    <property type="protein sequence ID" value="MEQ3353653.1"/>
    <property type="molecule type" value="Genomic_DNA"/>
</dbReference>
<feature type="transmembrane region" description="Helical" evidence="6">
    <location>
        <begin position="393"/>
        <end position="415"/>
    </location>
</feature>
<evidence type="ECO:0000313" key="8">
    <source>
        <dbReference type="EMBL" id="MEQ3353653.1"/>
    </source>
</evidence>
<feature type="transmembrane region" description="Helical" evidence="6">
    <location>
        <begin position="212"/>
        <end position="234"/>
    </location>
</feature>
<accession>A0ABV1J660</accession>
<feature type="transmembrane region" description="Helical" evidence="6">
    <location>
        <begin position="305"/>
        <end position="326"/>
    </location>
</feature>
<dbReference type="PANTHER" id="PTHR30619:SF1">
    <property type="entry name" value="RECOMBINATION PROTEIN 2"/>
    <property type="match status" value="1"/>
</dbReference>
<organism evidence="8 9">
    <name type="scientific">Aedoeadaptatus acetigenes</name>
    <dbReference type="NCBI Taxonomy" id="2981723"/>
    <lineage>
        <taxon>Bacteria</taxon>
        <taxon>Bacillati</taxon>
        <taxon>Bacillota</taxon>
        <taxon>Tissierellia</taxon>
        <taxon>Tissierellales</taxon>
        <taxon>Peptoniphilaceae</taxon>
        <taxon>Aedoeadaptatus</taxon>
    </lineage>
</organism>
<dbReference type="PROSITE" id="PS51257">
    <property type="entry name" value="PROKAR_LIPOPROTEIN"/>
    <property type="match status" value="1"/>
</dbReference>
<evidence type="ECO:0000256" key="5">
    <source>
        <dbReference type="ARBA" id="ARBA00023136"/>
    </source>
</evidence>
<dbReference type="InterPro" id="IPR001279">
    <property type="entry name" value="Metallo-B-lactamas"/>
</dbReference>
<dbReference type="RefSeq" id="WP_349053920.1">
    <property type="nucleotide sequence ID" value="NZ_JBBNPS010000011.1"/>
</dbReference>
<comment type="subcellular location">
    <subcellularLocation>
        <location evidence="1">Cell membrane</location>
        <topology evidence="1">Multi-pass membrane protein</topology>
    </subcellularLocation>
</comment>
<name>A0ABV1J660_9FIRM</name>
<feature type="transmembrane region" description="Helical" evidence="6">
    <location>
        <begin position="739"/>
        <end position="759"/>
    </location>
</feature>
<dbReference type="NCBIfam" id="TIGR00360">
    <property type="entry name" value="ComEC_N-term"/>
    <property type="match status" value="1"/>
</dbReference>
<dbReference type="SUPFAM" id="SSF56281">
    <property type="entry name" value="Metallo-hydrolase/oxidoreductase"/>
    <property type="match status" value="1"/>
</dbReference>
<feature type="transmembrane region" description="Helical" evidence="6">
    <location>
        <begin position="363"/>
        <end position="386"/>
    </location>
</feature>
<dbReference type="InterPro" id="IPR036866">
    <property type="entry name" value="RibonucZ/Hydroxyglut_hydro"/>
</dbReference>
<dbReference type="Pfam" id="PF03772">
    <property type="entry name" value="Competence"/>
    <property type="match status" value="1"/>
</dbReference>
<feature type="transmembrane region" description="Helical" evidence="6">
    <location>
        <begin position="48"/>
        <end position="67"/>
    </location>
</feature>
<feature type="domain" description="Metallo-beta-lactamase" evidence="7">
    <location>
        <begin position="494"/>
        <end position="684"/>
    </location>
</feature>
<feature type="transmembrane region" description="Helical" evidence="6">
    <location>
        <begin position="427"/>
        <end position="447"/>
    </location>
</feature>
<dbReference type="Gene3D" id="3.60.15.10">
    <property type="entry name" value="Ribonuclease Z/Hydroxyacylglutathione hydrolase-like"/>
    <property type="match status" value="1"/>
</dbReference>
<sequence>MKQLWFILCLALAGGCFFAERAPLFFVAPVLILAAFCFLPWGKKANALYPVAALAAFVFASTCLQSVEAPPVRVAVRGVVMASKENYYDLRLSPFKKVRVFSEANPAMGERMAVRGLTMKPEAPRNPGGFDGRHYALSHGIKATLRPTKEEMLPERGGAIEKIYACRGRFRKKGAAICENYFPPKEAKLLSAMLFGNDADWEGLEDFRTLNVIHILSISGLHIGLILVLLSGALKKLTVPYDVRKIFVHGLLLAYLFLTGFPVGGMRVWLSLLFTDAGKRLWRPVDPNYALGFSAAIFLLVNPFYIYRLGFLFSFFSVYGILNIYPKLPILGSARRKAVQALGVSVAVSLAIAPLLLFTSGSISMMGLLANVVLLPLAAAILYGAVAVSLLSFFFPPVAAGAAVMTRWIFMPFLFLTKHMAHAPFNWVLPSFSVLEACAYYLILHFAMHFPMRRLKLKAGRLLILQAVIVGMLVLAWGHRTRPDLSVTQLYVGQGDCAYVEAKDLRGLIDTGGSRFGADPTARYVEPFLRKCGVGALDAVFLSHYDADHAGGVNTLAKSHKIKHIFAPAPGSDEDVAMYEEIQDKAGAVEPIEGTFSMKDWDLRVFPPYGKEDNALSMVMELSSKGQRMLFLGDLPAQQEKVLLSDLRHSESIVKLAHHGSKTSSCEEFLEATRPRLALISAGENNSYGHPHKAVLRRLQDHGVPYLETKNGAITMDFKDGKVYVSVYKPRKFSVGQSIFFAACVVGLMGMVDVGAGYFKKRERLWNQWITAEPIFSTGRKSSVWKRSADK</sequence>
<keyword evidence="2" id="KW-1003">Cell membrane</keyword>
<keyword evidence="4 6" id="KW-1133">Transmembrane helix</keyword>
<gene>
    <name evidence="8" type="ORF">AAA081_04965</name>
</gene>
<comment type="caution">
    <text evidence="8">The sequence shown here is derived from an EMBL/GenBank/DDBJ whole genome shotgun (WGS) entry which is preliminary data.</text>
</comment>
<evidence type="ECO:0000256" key="1">
    <source>
        <dbReference type="ARBA" id="ARBA00004651"/>
    </source>
</evidence>
<dbReference type="Pfam" id="PF13567">
    <property type="entry name" value="DUF4131"/>
    <property type="match status" value="1"/>
</dbReference>
<dbReference type="Pfam" id="PF00753">
    <property type="entry name" value="Lactamase_B"/>
    <property type="match status" value="1"/>
</dbReference>
<evidence type="ECO:0000256" key="2">
    <source>
        <dbReference type="ARBA" id="ARBA00022475"/>
    </source>
</evidence>
<evidence type="ECO:0000259" key="7">
    <source>
        <dbReference type="SMART" id="SM00849"/>
    </source>
</evidence>
<evidence type="ECO:0000256" key="4">
    <source>
        <dbReference type="ARBA" id="ARBA00022989"/>
    </source>
</evidence>